<dbReference type="InterPro" id="IPR005561">
    <property type="entry name" value="ANTAR"/>
</dbReference>
<evidence type="ECO:0000256" key="3">
    <source>
        <dbReference type="ARBA" id="ARBA00023015"/>
    </source>
</evidence>
<keyword evidence="3" id="KW-0805">Transcription regulation</keyword>
<dbReference type="Gene3D" id="3.30.450.40">
    <property type="match status" value="1"/>
</dbReference>
<keyword evidence="7" id="KW-1185">Reference proteome</keyword>
<keyword evidence="2" id="KW-0418">Kinase</keyword>
<dbReference type="InterPro" id="IPR012074">
    <property type="entry name" value="GAF_ANTAR"/>
</dbReference>
<dbReference type="Pfam" id="PF03861">
    <property type="entry name" value="ANTAR"/>
    <property type="match status" value="1"/>
</dbReference>
<dbReference type="EMBL" id="RKHO01000001">
    <property type="protein sequence ID" value="ROR91881.1"/>
    <property type="molecule type" value="Genomic_DNA"/>
</dbReference>
<gene>
    <name evidence="6" type="ORF">EDD33_2761</name>
</gene>
<dbReference type="SUPFAM" id="SSF52172">
    <property type="entry name" value="CheY-like"/>
    <property type="match status" value="1"/>
</dbReference>
<evidence type="ECO:0000256" key="1">
    <source>
        <dbReference type="ARBA" id="ARBA00022679"/>
    </source>
</evidence>
<dbReference type="Gene3D" id="1.10.10.10">
    <property type="entry name" value="Winged helix-like DNA-binding domain superfamily/Winged helix DNA-binding domain"/>
    <property type="match status" value="1"/>
</dbReference>
<evidence type="ECO:0000256" key="4">
    <source>
        <dbReference type="ARBA" id="ARBA00023163"/>
    </source>
</evidence>
<dbReference type="GO" id="GO:0003723">
    <property type="term" value="F:RNA binding"/>
    <property type="evidence" value="ECO:0007669"/>
    <property type="project" value="InterPro"/>
</dbReference>
<proteinExistence type="predicted"/>
<dbReference type="PROSITE" id="PS50921">
    <property type="entry name" value="ANTAR"/>
    <property type="match status" value="1"/>
</dbReference>
<name>A0A3N2CWG8_9ACTN</name>
<dbReference type="OrthoDB" id="3683444at2"/>
<dbReference type="RefSeq" id="WP_123391492.1">
    <property type="nucleotide sequence ID" value="NZ_RKHO01000001.1"/>
</dbReference>
<evidence type="ECO:0000256" key="2">
    <source>
        <dbReference type="ARBA" id="ARBA00022777"/>
    </source>
</evidence>
<keyword evidence="1" id="KW-0808">Transferase</keyword>
<feature type="domain" description="ANTAR" evidence="5">
    <location>
        <begin position="179"/>
        <end position="240"/>
    </location>
</feature>
<dbReference type="GO" id="GO:0016301">
    <property type="term" value="F:kinase activity"/>
    <property type="evidence" value="ECO:0007669"/>
    <property type="project" value="UniProtKB-KW"/>
</dbReference>
<protein>
    <submittedName>
        <fullName evidence="6">Response regulator receiver and ANTAR domain protein</fullName>
    </submittedName>
</protein>
<evidence type="ECO:0000313" key="7">
    <source>
        <dbReference type="Proteomes" id="UP000281738"/>
    </source>
</evidence>
<sequence>MTDHPDHDHPHTDHREQDVIRAFVGLSHELVDDYDVLEMLAQLTRSCADLLDVSSAGLLLADGQGVLHLAATSSESTRHLEVFQLQRDQGPCLDCYRTGQTVVAEDRDEMRRHWPEFARAAELVGFESVHALPMRLRDHALGTVGLFGEHPGRLGQDDLDLAQALVHVASVAIVNERSALDRDAVNDQLQHALTSRIVLEQAKGVVAAAGELDMEDAFHVLRRYARDHGRRLSDVAAEVVGRRLRGPVVLAHAREVGILPH</sequence>
<dbReference type="PIRSF" id="PIRSF036625">
    <property type="entry name" value="GAF_ANTAR"/>
    <property type="match status" value="1"/>
</dbReference>
<dbReference type="InterPro" id="IPR011006">
    <property type="entry name" value="CheY-like_superfamily"/>
</dbReference>
<dbReference type="InterPro" id="IPR036388">
    <property type="entry name" value="WH-like_DNA-bd_sf"/>
</dbReference>
<keyword evidence="4" id="KW-0804">Transcription</keyword>
<dbReference type="Pfam" id="PF13185">
    <property type="entry name" value="GAF_2"/>
    <property type="match status" value="1"/>
</dbReference>
<evidence type="ECO:0000259" key="5">
    <source>
        <dbReference type="PROSITE" id="PS50921"/>
    </source>
</evidence>
<dbReference type="SMART" id="SM01012">
    <property type="entry name" value="ANTAR"/>
    <property type="match status" value="1"/>
</dbReference>
<reference evidence="6 7" key="1">
    <citation type="submission" date="2018-11" db="EMBL/GenBank/DDBJ databases">
        <title>Sequencing the genomes of 1000 actinobacteria strains.</title>
        <authorList>
            <person name="Klenk H.-P."/>
        </authorList>
    </citation>
    <scope>NUCLEOTIDE SEQUENCE [LARGE SCALE GENOMIC DNA]</scope>
    <source>
        <strain evidence="6 7">DSM 12652</strain>
    </source>
</reference>
<dbReference type="Proteomes" id="UP000281738">
    <property type="component" value="Unassembled WGS sequence"/>
</dbReference>
<dbReference type="SUPFAM" id="SSF55781">
    <property type="entry name" value="GAF domain-like"/>
    <property type="match status" value="1"/>
</dbReference>
<dbReference type="InterPro" id="IPR029016">
    <property type="entry name" value="GAF-like_dom_sf"/>
</dbReference>
<comment type="caution">
    <text evidence="6">The sequence shown here is derived from an EMBL/GenBank/DDBJ whole genome shotgun (WGS) entry which is preliminary data.</text>
</comment>
<evidence type="ECO:0000313" key="6">
    <source>
        <dbReference type="EMBL" id="ROR91881.1"/>
    </source>
</evidence>
<accession>A0A3N2CWG8</accession>
<organism evidence="6 7">
    <name type="scientific">Nocardioides aurantiacus</name>
    <dbReference type="NCBI Taxonomy" id="86796"/>
    <lineage>
        <taxon>Bacteria</taxon>
        <taxon>Bacillati</taxon>
        <taxon>Actinomycetota</taxon>
        <taxon>Actinomycetes</taxon>
        <taxon>Propionibacteriales</taxon>
        <taxon>Nocardioidaceae</taxon>
        <taxon>Nocardioides</taxon>
    </lineage>
</organism>
<dbReference type="AlphaFoldDB" id="A0A3N2CWG8"/>
<dbReference type="InterPro" id="IPR003018">
    <property type="entry name" value="GAF"/>
</dbReference>